<accession>A0ABQ9IB88</accession>
<comment type="caution">
    <text evidence="1">The sequence shown here is derived from an EMBL/GenBank/DDBJ whole genome shotgun (WGS) entry which is preliminary data.</text>
</comment>
<name>A0ABQ9IB88_9NEOP</name>
<gene>
    <name evidence="1" type="ORF">PR048_006523</name>
</gene>
<evidence type="ECO:0000313" key="2">
    <source>
        <dbReference type="Proteomes" id="UP001159363"/>
    </source>
</evidence>
<protein>
    <submittedName>
        <fullName evidence="1">Uncharacterized protein</fullName>
    </submittedName>
</protein>
<reference evidence="1 2" key="1">
    <citation type="submission" date="2023-02" db="EMBL/GenBank/DDBJ databases">
        <title>LHISI_Scaffold_Assembly.</title>
        <authorList>
            <person name="Stuart O.P."/>
            <person name="Cleave R."/>
            <person name="Magrath M.J.L."/>
            <person name="Mikheyev A.S."/>
        </authorList>
    </citation>
    <scope>NUCLEOTIDE SEQUENCE [LARGE SCALE GENOMIC DNA]</scope>
    <source>
        <strain evidence="1">Daus_M_001</strain>
        <tissue evidence="1">Leg muscle</tissue>
    </source>
</reference>
<keyword evidence="2" id="KW-1185">Reference proteome</keyword>
<organism evidence="1 2">
    <name type="scientific">Dryococelus australis</name>
    <dbReference type="NCBI Taxonomy" id="614101"/>
    <lineage>
        <taxon>Eukaryota</taxon>
        <taxon>Metazoa</taxon>
        <taxon>Ecdysozoa</taxon>
        <taxon>Arthropoda</taxon>
        <taxon>Hexapoda</taxon>
        <taxon>Insecta</taxon>
        <taxon>Pterygota</taxon>
        <taxon>Neoptera</taxon>
        <taxon>Polyneoptera</taxon>
        <taxon>Phasmatodea</taxon>
        <taxon>Verophasmatodea</taxon>
        <taxon>Anareolatae</taxon>
        <taxon>Phasmatidae</taxon>
        <taxon>Eurycanthinae</taxon>
        <taxon>Dryococelus</taxon>
    </lineage>
</organism>
<proteinExistence type="predicted"/>
<dbReference type="EMBL" id="JARBHB010000002">
    <property type="protein sequence ID" value="KAJ8893922.1"/>
    <property type="molecule type" value="Genomic_DNA"/>
</dbReference>
<evidence type="ECO:0000313" key="1">
    <source>
        <dbReference type="EMBL" id="KAJ8893922.1"/>
    </source>
</evidence>
<dbReference type="Proteomes" id="UP001159363">
    <property type="component" value="Chromosome 2"/>
</dbReference>
<sequence length="86" mass="10217">MREQRVFIYSKEHQTNTGIKNTYYGLPTTVKVTKLTELLYEVYKNDKISLHSVNMQECFAKMLCQTTQKEIKTTVLLYMMKSHLFD</sequence>
<feature type="non-terminal residue" evidence="1">
    <location>
        <position position="86"/>
    </location>
</feature>